<evidence type="ECO:0000313" key="1">
    <source>
        <dbReference type="EMBL" id="AMD84262.1"/>
    </source>
</evidence>
<reference evidence="2 4" key="2">
    <citation type="submission" date="2017-06" db="EMBL/GenBank/DDBJ databases">
        <authorList>
            <consortium name="Pathogen Informatics"/>
        </authorList>
    </citation>
    <scope>NUCLEOTIDE SEQUENCE [LARGE SCALE GENOMIC DNA]</scope>
    <source>
        <strain evidence="2 4">NCTC12947</strain>
    </source>
</reference>
<dbReference type="EMBL" id="LT906449">
    <property type="protein sequence ID" value="SNV12235.1"/>
    <property type="molecule type" value="Genomic_DNA"/>
</dbReference>
<proteinExistence type="predicted"/>
<sequence length="434" mass="49282">MKKILLIFSAILLASACNKNGVEDLDGISSSEQMQQSQEALIKELTAPENGWRFAYQPNEGKVGGFTLLMKFSNDGEVVMTSDIDSDTATTTSEYQVKMGQTTMLSFVTKNHIHKLADSNLGSQGNGYYGEFDFLYYGKEGDKLKFKTQRTNKFVYFEKATVTDWNNISTITNKEINLGLFAYRPHTLKITTAKGTEEYRATSYESRLLKLSNGDKTISFGTLPTADGVQIMPPLDVEGKKISELKLDNTTQSYKTTVDGVTVELILKTYPEVITDDYKEIDNLAGFANIIQNFLNSLSSVEMRRQYFSSKGKLLYAYRILFRENNVCLIEIWHKFTNNPNILTFRCGYEVKNKKLYINEGEGKLIADDLKVWQGDKDVANAAINLINFFLNDGKEGFYIEKRTEKYGLPNDVYTLQSSKRPQYYFPVYGVPKK</sequence>
<dbReference type="InterPro" id="IPR025396">
    <property type="entry name" value="DUF4302"/>
</dbReference>
<organism evidence="2 4">
    <name type="scientific">Capnocytophaga haemolytica</name>
    <dbReference type="NCBI Taxonomy" id="45243"/>
    <lineage>
        <taxon>Bacteria</taxon>
        <taxon>Pseudomonadati</taxon>
        <taxon>Bacteroidota</taxon>
        <taxon>Flavobacteriia</taxon>
        <taxon>Flavobacteriales</taxon>
        <taxon>Flavobacteriaceae</taxon>
        <taxon>Capnocytophaga</taxon>
    </lineage>
</organism>
<protein>
    <recommendedName>
        <fullName evidence="5">DUF4302 domain-containing protein</fullName>
    </recommendedName>
</protein>
<evidence type="ECO:0000313" key="4">
    <source>
        <dbReference type="Proteomes" id="UP000215539"/>
    </source>
</evidence>
<evidence type="ECO:0000313" key="2">
    <source>
        <dbReference type="EMBL" id="SNV12235.1"/>
    </source>
</evidence>
<dbReference type="KEGG" id="chg:AXF12_01145"/>
<evidence type="ECO:0000313" key="3">
    <source>
        <dbReference type="Proteomes" id="UP000065822"/>
    </source>
</evidence>
<dbReference type="Proteomes" id="UP000065822">
    <property type="component" value="Chromosome"/>
</dbReference>
<evidence type="ECO:0008006" key="5">
    <source>
        <dbReference type="Google" id="ProtNLM"/>
    </source>
</evidence>
<dbReference type="PROSITE" id="PS51257">
    <property type="entry name" value="PROKAR_LIPOPROTEIN"/>
    <property type="match status" value="1"/>
</dbReference>
<dbReference type="AlphaFoldDB" id="A0AAX2H019"/>
<dbReference type="Proteomes" id="UP000215539">
    <property type="component" value="Chromosome 1"/>
</dbReference>
<accession>A0AAX2H019</accession>
<dbReference type="Pfam" id="PF14135">
    <property type="entry name" value="DUF4302"/>
    <property type="match status" value="1"/>
</dbReference>
<gene>
    <name evidence="1" type="ORF">AXF12_01145</name>
    <name evidence="2" type="ORF">SAMEA44541418_01532</name>
</gene>
<name>A0AAX2H019_9FLAO</name>
<keyword evidence="3" id="KW-1185">Reference proteome</keyword>
<dbReference type="EMBL" id="CP014227">
    <property type="protein sequence ID" value="AMD84262.1"/>
    <property type="molecule type" value="Genomic_DNA"/>
</dbReference>
<reference evidence="1 3" key="1">
    <citation type="submission" date="2016-02" db="EMBL/GenBank/DDBJ databases">
        <authorList>
            <person name="Holder M.E."/>
            <person name="Ajami N.J."/>
            <person name="Petrosino J.F."/>
        </authorList>
    </citation>
    <scope>NUCLEOTIDE SEQUENCE [LARGE SCALE GENOMIC DNA]</scope>
    <source>
        <strain evidence="1 3">CCUG 32990</strain>
    </source>
</reference>
<dbReference type="RefSeq" id="WP_066427832.1">
    <property type="nucleotide sequence ID" value="NZ_CP014227.1"/>
</dbReference>